<feature type="compositionally biased region" description="Basic and acidic residues" evidence="1">
    <location>
        <begin position="1"/>
        <end position="14"/>
    </location>
</feature>
<dbReference type="EMBL" id="CATQJA010002664">
    <property type="protein sequence ID" value="CAJ0582098.1"/>
    <property type="molecule type" value="Genomic_DNA"/>
</dbReference>
<accession>A0AA36D984</accession>
<keyword evidence="3" id="KW-1185">Reference proteome</keyword>
<feature type="region of interest" description="Disordered" evidence="1">
    <location>
        <begin position="1"/>
        <end position="22"/>
    </location>
</feature>
<sequence>MTPAAEIEKPESEIKASTSHPAISHDLFKGLTAASAPNSPATNGIPAQPQRRMPTRIEQLKLRYLKRRALKPYNRTPLPSISCLLPIRENYTPPETISPVGLDACAFGPDAWCCDEFYDWTDVYVPSFCNWPQQPADTAVPCYAQAAQQPPVNYNYNYNPALLSTPPETGKPYQACNVGQAV</sequence>
<name>A0AA36D984_9BILA</name>
<reference evidence="2" key="1">
    <citation type="submission" date="2023-06" db="EMBL/GenBank/DDBJ databases">
        <authorList>
            <person name="Delattre M."/>
        </authorList>
    </citation>
    <scope>NUCLEOTIDE SEQUENCE</scope>
    <source>
        <strain evidence="2">AF72</strain>
    </source>
</reference>
<dbReference type="AlphaFoldDB" id="A0AA36D984"/>
<proteinExistence type="predicted"/>
<gene>
    <name evidence="2" type="ORF">MSPICULIGERA_LOCUS20241</name>
</gene>
<dbReference type="Proteomes" id="UP001177023">
    <property type="component" value="Unassembled WGS sequence"/>
</dbReference>
<feature type="region of interest" description="Disordered" evidence="1">
    <location>
        <begin position="33"/>
        <end position="52"/>
    </location>
</feature>
<organism evidence="2 3">
    <name type="scientific">Mesorhabditis spiculigera</name>
    <dbReference type="NCBI Taxonomy" id="96644"/>
    <lineage>
        <taxon>Eukaryota</taxon>
        <taxon>Metazoa</taxon>
        <taxon>Ecdysozoa</taxon>
        <taxon>Nematoda</taxon>
        <taxon>Chromadorea</taxon>
        <taxon>Rhabditida</taxon>
        <taxon>Rhabditina</taxon>
        <taxon>Rhabditomorpha</taxon>
        <taxon>Rhabditoidea</taxon>
        <taxon>Rhabditidae</taxon>
        <taxon>Mesorhabditinae</taxon>
        <taxon>Mesorhabditis</taxon>
    </lineage>
</organism>
<protein>
    <submittedName>
        <fullName evidence="2">Uncharacterized protein</fullName>
    </submittedName>
</protein>
<evidence type="ECO:0000313" key="3">
    <source>
        <dbReference type="Proteomes" id="UP001177023"/>
    </source>
</evidence>
<evidence type="ECO:0000313" key="2">
    <source>
        <dbReference type="EMBL" id="CAJ0582098.1"/>
    </source>
</evidence>
<feature type="non-terminal residue" evidence="2">
    <location>
        <position position="182"/>
    </location>
</feature>
<evidence type="ECO:0000256" key="1">
    <source>
        <dbReference type="SAM" id="MobiDB-lite"/>
    </source>
</evidence>
<comment type="caution">
    <text evidence="2">The sequence shown here is derived from an EMBL/GenBank/DDBJ whole genome shotgun (WGS) entry which is preliminary data.</text>
</comment>